<dbReference type="EMBL" id="BAABFA010000024">
    <property type="protein sequence ID" value="GAA4470072.1"/>
    <property type="molecule type" value="Genomic_DNA"/>
</dbReference>
<evidence type="ECO:0000313" key="3">
    <source>
        <dbReference type="Proteomes" id="UP001500067"/>
    </source>
</evidence>
<comment type="caution">
    <text evidence="2">The sequence shown here is derived from an EMBL/GenBank/DDBJ whole genome shotgun (WGS) entry which is preliminary data.</text>
</comment>
<accession>A0ABP8NS02</accession>
<dbReference type="Pfam" id="PF07494">
    <property type="entry name" value="Reg_prop"/>
    <property type="match status" value="2"/>
</dbReference>
<sequence length="362" mass="41029">MIEMRSIFSVAICLSISFVCASGNAWANVPGLITTGDTVKAIDTSAWYVFQDRNNNYWFGSDGNGVYRYDGTHTIHYFTGNGLCNDRVRGIQGDSLGNVYINTCNGISRYDGRTLTTLKAIPADRLPDAGWRLHTGDLWFAGPQDSGVVYRYDGSTLYRLRFPKLKVAEDFIATHPRERFPAMVFNPYDVYSIYRDRRGHLWFGTGMLGVCRYDGNTFAWIPEDELGLSAIAYGVRATIEDRQGRFWFSNTMHRFLIHRNANGTIGYTMEKGIGDADAQHPAGHSYFMSALEDKNGDIWMVTYNEGIWRYNGNSMTRYDIKSKGKNATTFTIYKDRQGRLWVGTHAAGPYLFNGKTFEPFTL</sequence>
<feature type="signal peptide" evidence="1">
    <location>
        <begin position="1"/>
        <end position="27"/>
    </location>
</feature>
<evidence type="ECO:0000313" key="2">
    <source>
        <dbReference type="EMBL" id="GAA4470072.1"/>
    </source>
</evidence>
<dbReference type="InterPro" id="IPR011110">
    <property type="entry name" value="Reg_prop"/>
</dbReference>
<dbReference type="SUPFAM" id="SSF63829">
    <property type="entry name" value="Calcium-dependent phosphotriesterase"/>
    <property type="match status" value="1"/>
</dbReference>
<evidence type="ECO:0000256" key="1">
    <source>
        <dbReference type="SAM" id="SignalP"/>
    </source>
</evidence>
<dbReference type="Proteomes" id="UP001500067">
    <property type="component" value="Unassembled WGS sequence"/>
</dbReference>
<organism evidence="2 3">
    <name type="scientific">Nemorincola caseinilytica</name>
    <dbReference type="NCBI Taxonomy" id="2054315"/>
    <lineage>
        <taxon>Bacteria</taxon>
        <taxon>Pseudomonadati</taxon>
        <taxon>Bacteroidota</taxon>
        <taxon>Chitinophagia</taxon>
        <taxon>Chitinophagales</taxon>
        <taxon>Chitinophagaceae</taxon>
        <taxon>Nemorincola</taxon>
    </lineage>
</organism>
<keyword evidence="1" id="KW-0732">Signal</keyword>
<name>A0ABP8NS02_9BACT</name>
<protein>
    <recommendedName>
        <fullName evidence="4">Two component regulator propeller</fullName>
    </recommendedName>
</protein>
<evidence type="ECO:0008006" key="4">
    <source>
        <dbReference type="Google" id="ProtNLM"/>
    </source>
</evidence>
<keyword evidence="3" id="KW-1185">Reference proteome</keyword>
<proteinExistence type="predicted"/>
<gene>
    <name evidence="2" type="ORF">GCM10023093_30570</name>
</gene>
<dbReference type="Gene3D" id="2.130.10.10">
    <property type="entry name" value="YVTN repeat-like/Quinoprotein amine dehydrogenase"/>
    <property type="match status" value="2"/>
</dbReference>
<feature type="chain" id="PRO_5047087255" description="Two component regulator propeller" evidence="1">
    <location>
        <begin position="28"/>
        <end position="362"/>
    </location>
</feature>
<dbReference type="InterPro" id="IPR015943">
    <property type="entry name" value="WD40/YVTN_repeat-like_dom_sf"/>
</dbReference>
<reference evidence="3" key="1">
    <citation type="journal article" date="2019" name="Int. J. Syst. Evol. Microbiol.">
        <title>The Global Catalogue of Microorganisms (GCM) 10K type strain sequencing project: providing services to taxonomists for standard genome sequencing and annotation.</title>
        <authorList>
            <consortium name="The Broad Institute Genomics Platform"/>
            <consortium name="The Broad Institute Genome Sequencing Center for Infectious Disease"/>
            <person name="Wu L."/>
            <person name="Ma J."/>
        </authorList>
    </citation>
    <scope>NUCLEOTIDE SEQUENCE [LARGE SCALE GENOMIC DNA]</scope>
    <source>
        <strain evidence="3">JCM 32105</strain>
    </source>
</reference>